<keyword evidence="6" id="KW-0560">Oxidoreductase</keyword>
<dbReference type="Proteomes" id="UP000319613">
    <property type="component" value="Unassembled WGS sequence"/>
</dbReference>
<sequence length="133" mass="15153">METYLVIILVLAVLGIFNTLYLSSHAITKKPVKCLWFPEEWCAKVQYSKYSKTLGIPNAFAGLGMYVAILVLTLLFISGSISFTPIFWLVVFGFAFSMYFLFIQAFVLRAFCTWCVISIVEFTLLFITVMVSR</sequence>
<keyword evidence="9" id="KW-0676">Redox-active center</keyword>
<evidence type="ECO:0000256" key="9">
    <source>
        <dbReference type="ARBA" id="ARBA00023284"/>
    </source>
</evidence>
<feature type="transmembrane region" description="Helical" evidence="10">
    <location>
        <begin position="6"/>
        <end position="23"/>
    </location>
</feature>
<protein>
    <recommendedName>
        <fullName evidence="11">Vitamin K epoxide reductase domain-containing protein</fullName>
    </recommendedName>
</protein>
<dbReference type="InterPro" id="IPR012932">
    <property type="entry name" value="VKOR"/>
</dbReference>
<dbReference type="PANTHER" id="PTHR34573:SF1">
    <property type="entry name" value="VITAMIN K EPOXIDE REDUCTASE DOMAIN-CONTAINING PROTEIN"/>
    <property type="match status" value="1"/>
</dbReference>
<feature type="domain" description="Vitamin K epoxide reductase" evidence="11">
    <location>
        <begin position="1"/>
        <end position="133"/>
    </location>
</feature>
<keyword evidence="4" id="KW-0874">Quinone</keyword>
<evidence type="ECO:0000256" key="2">
    <source>
        <dbReference type="ARBA" id="ARBA00006214"/>
    </source>
</evidence>
<evidence type="ECO:0000256" key="7">
    <source>
        <dbReference type="ARBA" id="ARBA00023136"/>
    </source>
</evidence>
<dbReference type="Gene3D" id="1.20.1440.130">
    <property type="entry name" value="VKOR domain"/>
    <property type="match status" value="1"/>
</dbReference>
<evidence type="ECO:0000256" key="8">
    <source>
        <dbReference type="ARBA" id="ARBA00023157"/>
    </source>
</evidence>
<evidence type="ECO:0000256" key="6">
    <source>
        <dbReference type="ARBA" id="ARBA00023002"/>
    </source>
</evidence>
<dbReference type="Pfam" id="PF07884">
    <property type="entry name" value="VKOR"/>
    <property type="match status" value="1"/>
</dbReference>
<evidence type="ECO:0000313" key="13">
    <source>
        <dbReference type="Proteomes" id="UP000319613"/>
    </source>
</evidence>
<gene>
    <name evidence="12" type="ORF">G01um101477_115</name>
</gene>
<evidence type="ECO:0000256" key="5">
    <source>
        <dbReference type="ARBA" id="ARBA00022989"/>
    </source>
</evidence>
<dbReference type="CDD" id="cd12916">
    <property type="entry name" value="VKOR_1"/>
    <property type="match status" value="1"/>
</dbReference>
<dbReference type="GO" id="GO:0016020">
    <property type="term" value="C:membrane"/>
    <property type="evidence" value="ECO:0007669"/>
    <property type="project" value="UniProtKB-SubCell"/>
</dbReference>
<evidence type="ECO:0000259" key="11">
    <source>
        <dbReference type="SMART" id="SM00756"/>
    </source>
</evidence>
<dbReference type="SMART" id="SM00756">
    <property type="entry name" value="VKc"/>
    <property type="match status" value="1"/>
</dbReference>
<evidence type="ECO:0000256" key="3">
    <source>
        <dbReference type="ARBA" id="ARBA00022692"/>
    </source>
</evidence>
<keyword evidence="8" id="KW-1015">Disulfide bond</keyword>
<proteinExistence type="inferred from homology"/>
<feature type="transmembrane region" description="Helical" evidence="10">
    <location>
        <begin position="110"/>
        <end position="131"/>
    </location>
</feature>
<dbReference type="EMBL" id="VMFF01000007">
    <property type="protein sequence ID" value="TSC66360.1"/>
    <property type="molecule type" value="Genomic_DNA"/>
</dbReference>
<reference evidence="12 13" key="1">
    <citation type="submission" date="2017-07" db="EMBL/GenBank/DDBJ databases">
        <title>Mechanisms for carbon and nitrogen cycling indicate functional differentiation within the Candidate Phyla Radiation.</title>
        <authorList>
            <person name="Danczak R.E."/>
            <person name="Johnston M.D."/>
            <person name="Kenah C."/>
            <person name="Slattery M."/>
            <person name="Wrighton K.C."/>
            <person name="Wilkins M.J."/>
        </authorList>
    </citation>
    <scope>NUCLEOTIDE SEQUENCE [LARGE SCALE GENOMIC DNA]</scope>
    <source>
        <strain evidence="12">Gr01-1014_77</strain>
    </source>
</reference>
<dbReference type="InterPro" id="IPR044698">
    <property type="entry name" value="VKOR/LTO1"/>
</dbReference>
<comment type="subcellular location">
    <subcellularLocation>
        <location evidence="1">Membrane</location>
        <topology evidence="1">Multi-pass membrane protein</topology>
    </subcellularLocation>
</comment>
<accession>A0A554JDN3</accession>
<keyword evidence="3 10" id="KW-0812">Transmembrane</keyword>
<evidence type="ECO:0000256" key="10">
    <source>
        <dbReference type="SAM" id="Phobius"/>
    </source>
</evidence>
<dbReference type="GO" id="GO:0016491">
    <property type="term" value="F:oxidoreductase activity"/>
    <property type="evidence" value="ECO:0007669"/>
    <property type="project" value="UniProtKB-KW"/>
</dbReference>
<evidence type="ECO:0000313" key="12">
    <source>
        <dbReference type="EMBL" id="TSC66360.1"/>
    </source>
</evidence>
<dbReference type="InterPro" id="IPR038354">
    <property type="entry name" value="VKOR_sf"/>
</dbReference>
<dbReference type="AlphaFoldDB" id="A0A554JDN3"/>
<comment type="caution">
    <text evidence="12">The sequence shown here is derived from an EMBL/GenBank/DDBJ whole genome shotgun (WGS) entry which is preliminary data.</text>
</comment>
<keyword evidence="5 10" id="KW-1133">Transmembrane helix</keyword>
<dbReference type="GO" id="GO:0048038">
    <property type="term" value="F:quinone binding"/>
    <property type="evidence" value="ECO:0007669"/>
    <property type="project" value="UniProtKB-KW"/>
</dbReference>
<feature type="transmembrane region" description="Helical" evidence="10">
    <location>
        <begin position="54"/>
        <end position="77"/>
    </location>
</feature>
<feature type="transmembrane region" description="Helical" evidence="10">
    <location>
        <begin position="83"/>
        <end position="103"/>
    </location>
</feature>
<organism evidence="12 13">
    <name type="scientific">Candidatus Doudnabacteria bacterium Gr01-1014_77</name>
    <dbReference type="NCBI Taxonomy" id="2017133"/>
    <lineage>
        <taxon>Bacteria</taxon>
        <taxon>Candidatus Doudnaibacteriota</taxon>
    </lineage>
</organism>
<evidence type="ECO:0000256" key="1">
    <source>
        <dbReference type="ARBA" id="ARBA00004141"/>
    </source>
</evidence>
<evidence type="ECO:0000256" key="4">
    <source>
        <dbReference type="ARBA" id="ARBA00022719"/>
    </source>
</evidence>
<dbReference type="PANTHER" id="PTHR34573">
    <property type="entry name" value="VKC DOMAIN-CONTAINING PROTEIN"/>
    <property type="match status" value="1"/>
</dbReference>
<name>A0A554JDN3_9BACT</name>
<keyword evidence="7 10" id="KW-0472">Membrane</keyword>
<comment type="similarity">
    <text evidence="2">Belongs to the VKOR family.</text>
</comment>